<keyword evidence="2" id="KW-1185">Reference proteome</keyword>
<accession>F5SUZ1</accession>
<evidence type="ECO:0000313" key="1">
    <source>
        <dbReference type="EMBL" id="EGL56051.1"/>
    </source>
</evidence>
<dbReference type="Proteomes" id="UP000003544">
    <property type="component" value="Unassembled WGS sequence"/>
</dbReference>
<dbReference type="AlphaFoldDB" id="F5SUZ1"/>
<evidence type="ECO:0000313" key="2">
    <source>
        <dbReference type="Proteomes" id="UP000003544"/>
    </source>
</evidence>
<gene>
    <name evidence="1" type="ORF">MAMP_03045</name>
</gene>
<dbReference type="eggNOG" id="COG4122">
    <property type="taxonomic scope" value="Bacteria"/>
</dbReference>
<dbReference type="GO" id="GO:0008168">
    <property type="term" value="F:methyltransferase activity"/>
    <property type="evidence" value="ECO:0007669"/>
    <property type="project" value="UniProtKB-KW"/>
</dbReference>
<dbReference type="OrthoDB" id="255821at2"/>
<dbReference type="InterPro" id="IPR029063">
    <property type="entry name" value="SAM-dependent_MTases_sf"/>
</dbReference>
<dbReference type="GO" id="GO:0032259">
    <property type="term" value="P:methylation"/>
    <property type="evidence" value="ECO:0007669"/>
    <property type="project" value="UniProtKB-KW"/>
</dbReference>
<dbReference type="SUPFAM" id="SSF53335">
    <property type="entry name" value="S-adenosyl-L-methionine-dependent methyltransferases"/>
    <property type="match status" value="1"/>
</dbReference>
<dbReference type="RefSeq" id="WP_007145937.1">
    <property type="nucleotide sequence ID" value="NZ_AFIG01000001.1"/>
</dbReference>
<proteinExistence type="predicted"/>
<protein>
    <submittedName>
        <fullName evidence="1">Pcmt-protein-L-isoaspartate o-methyltransferase, putative</fullName>
    </submittedName>
</protein>
<sequence length="226" mass="26389">MIIKLFKWILPDALKKQLTNFRILASEYGQFKTIKNWDCVDSTDEKIPWYTYPSIEYLRNLDFSGKEILEFGSGNSSSFWASRARQVTSIEHDEEWYLKTKKKIMGNQKIIYRNKETYTDIPSGSYDVVIIDGIEREACAKKISSFLNKETNQGVMVILDNSDWYKNTAKYLRDEMNFIEIDFHGFGPINNYTWTTSIFLSRDFNFQPVANVQPVFSMSASIQHAD</sequence>
<name>F5SUZ1_9GAMM</name>
<keyword evidence="1" id="KW-0489">Methyltransferase</keyword>
<dbReference type="EMBL" id="AFIG01000001">
    <property type="protein sequence ID" value="EGL56051.1"/>
    <property type="molecule type" value="Genomic_DNA"/>
</dbReference>
<dbReference type="Gene3D" id="3.40.50.150">
    <property type="entry name" value="Vaccinia Virus protein VP39"/>
    <property type="match status" value="1"/>
</dbReference>
<comment type="caution">
    <text evidence="1">The sequence shown here is derived from an EMBL/GenBank/DDBJ whole genome shotgun (WGS) entry which is preliminary data.</text>
</comment>
<organism evidence="1 2">
    <name type="scientific">Methylophaga aminisulfidivorans MP</name>
    <dbReference type="NCBI Taxonomy" id="1026882"/>
    <lineage>
        <taxon>Bacteria</taxon>
        <taxon>Pseudomonadati</taxon>
        <taxon>Pseudomonadota</taxon>
        <taxon>Gammaproteobacteria</taxon>
        <taxon>Thiotrichales</taxon>
        <taxon>Piscirickettsiaceae</taxon>
        <taxon>Methylophaga</taxon>
    </lineage>
</organism>
<keyword evidence="1" id="KW-0808">Transferase</keyword>
<dbReference type="STRING" id="1026882.MAMP_03045"/>
<reference evidence="1 2" key="1">
    <citation type="journal article" date="2011" name="J. Bacteriol.">
        <title>Draft genome sequence of Methylophaga aminisulfidivorans MP T.</title>
        <authorList>
            <person name="Han G.H."/>
            <person name="Kim W."/>
            <person name="Chun J."/>
            <person name="Kim S.W."/>
        </authorList>
    </citation>
    <scope>NUCLEOTIDE SEQUENCE [LARGE SCALE GENOMIC DNA]</scope>
    <source>
        <strain evidence="2">MP(T)</strain>
    </source>
</reference>